<dbReference type="EMBL" id="BOPF01000008">
    <property type="protein sequence ID" value="GIJ45818.1"/>
    <property type="molecule type" value="Genomic_DNA"/>
</dbReference>
<protein>
    <submittedName>
        <fullName evidence="1">Uncharacterized protein</fullName>
    </submittedName>
</protein>
<dbReference type="AlphaFoldDB" id="A0A8J3YL70"/>
<dbReference type="Proteomes" id="UP000619260">
    <property type="component" value="Unassembled WGS sequence"/>
</dbReference>
<dbReference type="RefSeq" id="WP_203899356.1">
    <property type="nucleotide sequence ID" value="NZ_BOPF01000008.1"/>
</dbReference>
<organism evidence="1 2">
    <name type="scientific">Virgisporangium aliadipatigenens</name>
    <dbReference type="NCBI Taxonomy" id="741659"/>
    <lineage>
        <taxon>Bacteria</taxon>
        <taxon>Bacillati</taxon>
        <taxon>Actinomycetota</taxon>
        <taxon>Actinomycetes</taxon>
        <taxon>Micromonosporales</taxon>
        <taxon>Micromonosporaceae</taxon>
        <taxon>Virgisporangium</taxon>
    </lineage>
</organism>
<name>A0A8J3YL70_9ACTN</name>
<gene>
    <name evidence="1" type="ORF">Val02_27040</name>
</gene>
<evidence type="ECO:0000313" key="1">
    <source>
        <dbReference type="EMBL" id="GIJ45818.1"/>
    </source>
</evidence>
<sequence>MAPTYEGLNVLDVSISDLGQMQELAADAGELRISRDERRVLQRAVARATREWSDKHAEIYRAQLAVRDEQHAEIMQAIRGESTIDEDTPGLIDEIENLTARVRRGTLTPAKARAKLRDLNARRRQLVALHEAVERMDESLADFAQVTPAEHQRDFYTQFAEVYTQVGRRDLGWYIREEIAEADRG</sequence>
<keyword evidence="2" id="KW-1185">Reference proteome</keyword>
<accession>A0A8J3YL70</accession>
<comment type="caution">
    <text evidence="1">The sequence shown here is derived from an EMBL/GenBank/DDBJ whole genome shotgun (WGS) entry which is preliminary data.</text>
</comment>
<proteinExistence type="predicted"/>
<reference evidence="1" key="1">
    <citation type="submission" date="2021-01" db="EMBL/GenBank/DDBJ databases">
        <title>Whole genome shotgun sequence of Virgisporangium aliadipatigenens NBRC 105644.</title>
        <authorList>
            <person name="Komaki H."/>
            <person name="Tamura T."/>
        </authorList>
    </citation>
    <scope>NUCLEOTIDE SEQUENCE</scope>
    <source>
        <strain evidence="1">NBRC 105644</strain>
    </source>
</reference>
<evidence type="ECO:0000313" key="2">
    <source>
        <dbReference type="Proteomes" id="UP000619260"/>
    </source>
</evidence>